<evidence type="ECO:0000313" key="1">
    <source>
        <dbReference type="EMBL" id="MDT2514273.1"/>
    </source>
</evidence>
<dbReference type="EMBL" id="JARPWY010000018">
    <property type="protein sequence ID" value="MDT2514273.1"/>
    <property type="molecule type" value="Genomic_DNA"/>
</dbReference>
<dbReference type="AlphaFoldDB" id="A0A2N8Q002"/>
<dbReference type="Proteomes" id="UP000316316">
    <property type="component" value="Unassembled WGS sequence"/>
</dbReference>
<dbReference type="EMBL" id="PDXQ01000001">
    <property type="protein sequence ID" value="TRZ35399.1"/>
    <property type="molecule type" value="Genomic_DNA"/>
</dbReference>
<evidence type="ECO:0000313" key="2">
    <source>
        <dbReference type="EMBL" id="RVU93774.1"/>
    </source>
</evidence>
<organism evidence="3 5">
    <name type="scientific">Enterococcus avium</name>
    <name type="common">Streptococcus avium</name>
    <dbReference type="NCBI Taxonomy" id="33945"/>
    <lineage>
        <taxon>Bacteria</taxon>
        <taxon>Bacillati</taxon>
        <taxon>Bacillota</taxon>
        <taxon>Bacilli</taxon>
        <taxon>Lactobacillales</taxon>
        <taxon>Enterococcaceae</taxon>
        <taxon>Enterococcus</taxon>
    </lineage>
</organism>
<proteinExistence type="predicted"/>
<dbReference type="GeneID" id="69569420"/>
<evidence type="ECO:0000313" key="6">
    <source>
        <dbReference type="Proteomes" id="UP001264335"/>
    </source>
</evidence>
<name>A0A2N8Q002_ENTAV</name>
<evidence type="ECO:0000313" key="5">
    <source>
        <dbReference type="Proteomes" id="UP000316316"/>
    </source>
</evidence>
<dbReference type="EMBL" id="RYZS01000001">
    <property type="protein sequence ID" value="RVU93774.1"/>
    <property type="molecule type" value="Genomic_DNA"/>
</dbReference>
<reference evidence="1 6" key="3">
    <citation type="submission" date="2023-03" db="EMBL/GenBank/DDBJ databases">
        <authorList>
            <person name="Shen W."/>
            <person name="Cai J."/>
        </authorList>
    </citation>
    <scope>NUCLEOTIDE SEQUENCE [LARGE SCALE GENOMIC DNA]</scope>
    <source>
        <strain evidence="1 6">Y2</strain>
    </source>
</reference>
<dbReference type="Proteomes" id="UP001264335">
    <property type="component" value="Unassembled WGS sequence"/>
</dbReference>
<evidence type="ECO:0000313" key="4">
    <source>
        <dbReference type="Proteomes" id="UP000288388"/>
    </source>
</evidence>
<gene>
    <name evidence="3" type="ORF">AUF17_15480</name>
    <name evidence="2" type="ORF">EK398_02225</name>
    <name evidence="1" type="ORF">P7D79_08525</name>
</gene>
<dbReference type="RefSeq" id="WP_016179365.1">
    <property type="nucleotide sequence ID" value="NZ_CAAKNX010000038.1"/>
</dbReference>
<accession>A0A2N8Q002</accession>
<reference evidence="2 4" key="2">
    <citation type="submission" date="2018-12" db="EMBL/GenBank/DDBJ databases">
        <title>A novel vanA-carrying plasmid in a clinical isolate of Enterococcus avium.</title>
        <authorList>
            <person name="Bernasconi O.J."/>
            <person name="Luzzaro F."/>
            <person name="Endimiani A."/>
        </authorList>
    </citation>
    <scope>NUCLEOTIDE SEQUENCE [LARGE SCALE GENOMIC DNA]</scope>
    <source>
        <strain evidence="2 4">LC0559/18</strain>
    </source>
</reference>
<comment type="caution">
    <text evidence="3">The sequence shown here is derived from an EMBL/GenBank/DDBJ whole genome shotgun (WGS) entry which is preliminary data.</text>
</comment>
<protein>
    <submittedName>
        <fullName evidence="3">Uncharacterized protein</fullName>
    </submittedName>
</protein>
<sequence>MKNILVVTGTSENKRNFAVNYIESFMKDKGLTVSVEGKSIYDVTEVADGISAIVAIGQPQFTTDVPIIDGTAFITKFNMDTCCQQLLEKI</sequence>
<dbReference type="Proteomes" id="UP000288388">
    <property type="component" value="Unassembled WGS sequence"/>
</dbReference>
<dbReference type="Gene3D" id="3.40.50.2300">
    <property type="match status" value="1"/>
</dbReference>
<reference evidence="3 5" key="1">
    <citation type="submission" date="2017-10" db="EMBL/GenBank/DDBJ databases">
        <title>FDA dAtabase for Regulatory Grade micrObial Sequences (FDA-ARGOS): Supporting development and validation of Infectious Disease Dx tests.</title>
        <authorList>
            <person name="Campos J."/>
            <person name="Goldberg B."/>
            <person name="Tallon L.J."/>
            <person name="Sadzewicz L."/>
            <person name="Sengamalay N."/>
            <person name="Ott S."/>
            <person name="Godinez A."/>
            <person name="Nagaraj S."/>
            <person name="Vyas G."/>
            <person name="Aluvathingal J."/>
            <person name="Nadendla S."/>
            <person name="Geyer C."/>
            <person name="Nandy P."/>
            <person name="Hobson J."/>
            <person name="Sichtig H."/>
        </authorList>
    </citation>
    <scope>NUCLEOTIDE SEQUENCE [LARGE SCALE GENOMIC DNA]</scope>
    <source>
        <strain evidence="3 5">FDAARGOS_185</strain>
    </source>
</reference>
<evidence type="ECO:0000313" key="3">
    <source>
        <dbReference type="EMBL" id="TRZ35399.1"/>
    </source>
</evidence>